<dbReference type="EMBL" id="FOZG01000002">
    <property type="protein sequence ID" value="SFR99683.1"/>
    <property type="molecule type" value="Genomic_DNA"/>
</dbReference>
<accession>A0A1I6L855</accession>
<evidence type="ECO:0000313" key="1">
    <source>
        <dbReference type="EMBL" id="SFR99683.1"/>
    </source>
</evidence>
<sequence length="513" mass="53888">MIIDPASVVGRLRALARSALDTTGTALGRCARFAGTLACSLSLAGVIVPLMLPAAPAAADVGGAMDRFVAEAGGAANVTGPSAFQGQSAGYYSLGNVWTRFPQKTTNLANLQLPSARAGCGGIDLFAGSFSFINSSEIVAMLKAVANNAVGFAFKLAIDTVCPECSKVMDEFAQKAQLMNNLNISSCEAAQALVGSVWPKGDLADKAICEAIGNSDGIFSDYAAAKHGCGSKGDRSSTINGADPSKWDAVNSAVPRNYTWHVLRGSKFFNAGGSFDRDLAEYVMTMVGTIIYVPPTDSDAGRFQPLTGDTTSTLVTALLDGTSAGEVQVYHCDTEDQCLNPRLSPLSVPTAKALRPRVTALIDGMVEAIRTDTAISPEQKELLQISSIPLYKILTVQAAYARGLSTDDRSTLAEIASIDLLYAILDQLVSEVGKSKATFIAADEAKLATWTAQINTARTTLADRQQTTQARVTAIMAIIQKTQFLENVLSNSMSPGMAASLDWSRGVAARGLN</sequence>
<dbReference type="STRING" id="1166337.SAMN05192580_2433"/>
<organism evidence="1 2">
    <name type="scientific">Sphingomonas jatrophae</name>
    <dbReference type="NCBI Taxonomy" id="1166337"/>
    <lineage>
        <taxon>Bacteria</taxon>
        <taxon>Pseudomonadati</taxon>
        <taxon>Pseudomonadota</taxon>
        <taxon>Alphaproteobacteria</taxon>
        <taxon>Sphingomonadales</taxon>
        <taxon>Sphingomonadaceae</taxon>
        <taxon>Sphingomonas</taxon>
    </lineage>
</organism>
<dbReference type="Proteomes" id="UP000198824">
    <property type="component" value="Unassembled WGS sequence"/>
</dbReference>
<dbReference type="AlphaFoldDB" id="A0A1I6L855"/>
<name>A0A1I6L855_9SPHN</name>
<protein>
    <submittedName>
        <fullName evidence="1">Conjugative transfer pilus assembly protein TraH</fullName>
    </submittedName>
</protein>
<gene>
    <name evidence="1" type="ORF">SAMN05192580_2433</name>
</gene>
<reference evidence="1 2" key="1">
    <citation type="submission" date="2016-10" db="EMBL/GenBank/DDBJ databases">
        <authorList>
            <person name="de Groot N.N."/>
        </authorList>
    </citation>
    <scope>NUCLEOTIDE SEQUENCE [LARGE SCALE GENOMIC DNA]</scope>
    <source>
        <strain evidence="1 2">S5-249</strain>
    </source>
</reference>
<evidence type="ECO:0000313" key="2">
    <source>
        <dbReference type="Proteomes" id="UP000198824"/>
    </source>
</evidence>
<keyword evidence="2" id="KW-1185">Reference proteome</keyword>
<dbReference type="Pfam" id="PF06122">
    <property type="entry name" value="TraH"/>
    <property type="match status" value="1"/>
</dbReference>
<dbReference type="InterPro" id="IPR010927">
    <property type="entry name" value="T4SS_TraH"/>
</dbReference>
<proteinExistence type="predicted"/>